<dbReference type="GeneID" id="25258171"/>
<keyword evidence="4" id="KW-1185">Reference proteome</keyword>
<dbReference type="PANTHER" id="PTHR12499:SF0">
    <property type="entry name" value="OPTIC ATROPHY 3 PROTEIN"/>
    <property type="match status" value="1"/>
</dbReference>
<proteinExistence type="inferred from homology"/>
<organism evidence="3 4">
    <name type="scientific">Mitosporidium daphniae</name>
    <dbReference type="NCBI Taxonomy" id="1485682"/>
    <lineage>
        <taxon>Eukaryota</taxon>
        <taxon>Fungi</taxon>
        <taxon>Fungi incertae sedis</taxon>
        <taxon>Microsporidia</taxon>
        <taxon>Mitosporidium</taxon>
    </lineage>
</organism>
<evidence type="ECO:0000313" key="3">
    <source>
        <dbReference type="EMBL" id="KGG52948.1"/>
    </source>
</evidence>
<comment type="similarity">
    <text evidence="1">Belongs to the OPA3 family.</text>
</comment>
<evidence type="ECO:0000313" key="4">
    <source>
        <dbReference type="Proteomes" id="UP000029725"/>
    </source>
</evidence>
<dbReference type="GO" id="GO:0005739">
    <property type="term" value="C:mitochondrion"/>
    <property type="evidence" value="ECO:0007669"/>
    <property type="project" value="TreeGrafter"/>
</dbReference>
<dbReference type="Pfam" id="PF07047">
    <property type="entry name" value="OPA3"/>
    <property type="match status" value="1"/>
</dbReference>
<dbReference type="Proteomes" id="UP000029725">
    <property type="component" value="Unassembled WGS sequence"/>
</dbReference>
<dbReference type="EMBL" id="JMKJ01000024">
    <property type="protein sequence ID" value="KGG52948.1"/>
    <property type="molecule type" value="Genomic_DNA"/>
</dbReference>
<dbReference type="PANTHER" id="PTHR12499">
    <property type="entry name" value="OPTIC ATROPHY 3 PROTEIN OPA3"/>
    <property type="match status" value="1"/>
</dbReference>
<keyword evidence="2" id="KW-0175">Coiled coil</keyword>
<accession>A0A098VV29</accession>
<comment type="caution">
    <text evidence="3">The sequence shown here is derived from an EMBL/GenBank/DDBJ whole genome shotgun (WGS) entry which is preliminary data.</text>
</comment>
<dbReference type="VEuPathDB" id="MicrosporidiaDB:DI09_121p70"/>
<dbReference type="AlphaFoldDB" id="A0A098VV29"/>
<dbReference type="InterPro" id="IPR010754">
    <property type="entry name" value="OPA3-like"/>
</dbReference>
<evidence type="ECO:0000256" key="1">
    <source>
        <dbReference type="ARBA" id="ARBA00007584"/>
    </source>
</evidence>
<dbReference type="RefSeq" id="XP_013239384.1">
    <property type="nucleotide sequence ID" value="XM_013383930.1"/>
</dbReference>
<sequence length="147" mass="16479">MSVPLIKLGYLLVRTLSKPIAKIVTHQAAEHPRFREICIRLSQSYHKMEVNLRSRVVSGETSPEIRPLNDQKAIQLGANFIGEFVIFAIAGGVLLGESLRSSASERQKKEQLDMRIFALEQAVMKIPELEAQLLLMARDAVENKGLK</sequence>
<reference evidence="3 4" key="1">
    <citation type="submission" date="2014-04" db="EMBL/GenBank/DDBJ databases">
        <title>A new species of microsporidia sheds light on the evolution of extreme parasitism.</title>
        <authorList>
            <person name="Haag K.L."/>
            <person name="James T.Y."/>
            <person name="Larsson R."/>
            <person name="Schaer T.M."/>
            <person name="Refardt D."/>
            <person name="Pombert J.-F."/>
            <person name="Ebert D."/>
        </authorList>
    </citation>
    <scope>NUCLEOTIDE SEQUENCE [LARGE SCALE GENOMIC DNA]</scope>
    <source>
        <strain evidence="3 4">UGP3</strain>
        <tissue evidence="3">Spores</tissue>
    </source>
</reference>
<dbReference type="GO" id="GO:0019216">
    <property type="term" value="P:regulation of lipid metabolic process"/>
    <property type="evidence" value="ECO:0007669"/>
    <property type="project" value="TreeGrafter"/>
</dbReference>
<name>A0A098VV29_9MICR</name>
<gene>
    <name evidence="3" type="ORF">DI09_121p70</name>
</gene>
<evidence type="ECO:0000256" key="2">
    <source>
        <dbReference type="ARBA" id="ARBA00023054"/>
    </source>
</evidence>
<evidence type="ECO:0008006" key="5">
    <source>
        <dbReference type="Google" id="ProtNLM"/>
    </source>
</evidence>
<protein>
    <recommendedName>
        <fullName evidence="5">OPA3-like protein</fullName>
    </recommendedName>
</protein>
<dbReference type="OrthoDB" id="2129069at2759"/>
<dbReference type="HOGENOM" id="CLU_074707_3_2_1"/>